<dbReference type="EMBL" id="JYON01000017">
    <property type="protein sequence ID" value="KJH70882.1"/>
    <property type="molecule type" value="Genomic_DNA"/>
</dbReference>
<dbReference type="RefSeq" id="WP_045055665.1">
    <property type="nucleotide sequence ID" value="NZ_CAWMDP010000003.1"/>
</dbReference>
<dbReference type="STRING" id="1618023.UH38_15960"/>
<dbReference type="NCBIfam" id="TIGR00413">
    <property type="entry name" value="rlpA"/>
    <property type="match status" value="1"/>
</dbReference>
<dbReference type="InterPro" id="IPR034718">
    <property type="entry name" value="RlpA"/>
</dbReference>
<sequence precursor="true">MKNKIFWTTATTLLTATLGLPLSSYAQLTPVVDEVGENSQTTLTKNLQKNPVKNAVKVGQYQSPTQEQLTKIQTYNLDSTRQAATLYIRNIPVLTFVGESTAKTSSTKQVKVASVGKLPTKAASYLAANNAPVARATQVAAKLNQLSQEGLDANKIAVRWKSGNNASDRYSVNVDGEELVEINNDTLLADTTKDAAKDALQVTNRLRRLLGNAPALTEISGQPQPQVIKQATQVVAQAVKVGSRGMASWYGPGFHGRRTANGERFNQNALTAAHRSLPFGTKVRVTNARTGRSVVVRITDRGPFTGGRVIDLSAAAARIVGVMQSGVAPVTLEVLGR</sequence>
<accession>A0A0D8ZRA0</accession>
<dbReference type="PATRIC" id="fig|1618023.3.peg.222"/>
<dbReference type="EC" id="4.2.2.-" evidence="3"/>
<dbReference type="PANTHER" id="PTHR34183">
    <property type="entry name" value="ENDOLYTIC PEPTIDOGLYCAN TRANSGLYCOSYLASE RLPA"/>
    <property type="match status" value="1"/>
</dbReference>
<dbReference type="GO" id="GO:0000270">
    <property type="term" value="P:peptidoglycan metabolic process"/>
    <property type="evidence" value="ECO:0007669"/>
    <property type="project" value="UniProtKB-UniRule"/>
</dbReference>
<comment type="function">
    <text evidence="3">Lytic transglycosylase with a strong preference for naked glycan strands that lack stem peptides.</text>
</comment>
<name>A0A0D8ZRA0_9CYAN</name>
<keyword evidence="3" id="KW-0732">Signal</keyword>
<evidence type="ECO:0000256" key="3">
    <source>
        <dbReference type="HAMAP-Rule" id="MF_02071"/>
    </source>
</evidence>
<keyword evidence="2 3" id="KW-0961">Cell wall biogenesis/degradation</keyword>
<dbReference type="SUPFAM" id="SSF50685">
    <property type="entry name" value="Barwin-like endoglucanases"/>
    <property type="match status" value="1"/>
</dbReference>
<feature type="domain" description="RlpA-like protein double-psi beta-barrel" evidence="5">
    <location>
        <begin position="244"/>
        <end position="331"/>
    </location>
</feature>
<dbReference type="GO" id="GO:0071555">
    <property type="term" value="P:cell wall organization"/>
    <property type="evidence" value="ECO:0007669"/>
    <property type="project" value="UniProtKB-KW"/>
</dbReference>
<dbReference type="InterPro" id="IPR012997">
    <property type="entry name" value="RplA"/>
</dbReference>
<dbReference type="InterPro" id="IPR009009">
    <property type="entry name" value="RlpA-like_DPBB"/>
</dbReference>
<evidence type="ECO:0000313" key="6">
    <source>
        <dbReference type="EMBL" id="KJH70882.1"/>
    </source>
</evidence>
<dbReference type="HAMAP" id="MF_02071">
    <property type="entry name" value="RlpA"/>
    <property type="match status" value="1"/>
</dbReference>
<dbReference type="Gene3D" id="2.40.40.10">
    <property type="entry name" value="RlpA-like domain"/>
    <property type="match status" value="1"/>
</dbReference>
<dbReference type="PANTHER" id="PTHR34183:SF8">
    <property type="entry name" value="ENDOLYTIC PEPTIDOGLYCAN TRANSGLYCOSYLASE RLPA-RELATED"/>
    <property type="match status" value="1"/>
</dbReference>
<feature type="chain" id="PRO_5009983396" description="Probable endolytic peptidoglycan transglycosylase RlpA" evidence="3">
    <location>
        <begin position="27"/>
        <end position="337"/>
    </location>
</feature>
<evidence type="ECO:0000256" key="1">
    <source>
        <dbReference type="ARBA" id="ARBA00023239"/>
    </source>
</evidence>
<evidence type="ECO:0000313" key="7">
    <source>
        <dbReference type="Proteomes" id="UP000032452"/>
    </source>
</evidence>
<evidence type="ECO:0000256" key="2">
    <source>
        <dbReference type="ARBA" id="ARBA00023316"/>
    </source>
</evidence>
<dbReference type="Proteomes" id="UP000032452">
    <property type="component" value="Unassembled WGS sequence"/>
</dbReference>
<dbReference type="GO" id="GO:0008932">
    <property type="term" value="F:lytic endotransglycosylase activity"/>
    <property type="evidence" value="ECO:0007669"/>
    <property type="project" value="UniProtKB-UniRule"/>
</dbReference>
<comment type="caution">
    <text evidence="6">The sequence shown here is derived from an EMBL/GenBank/DDBJ whole genome shotgun (WGS) entry which is preliminary data.</text>
</comment>
<keyword evidence="7" id="KW-1185">Reference proteome</keyword>
<keyword evidence="1 3" id="KW-0456">Lyase</keyword>
<evidence type="ECO:0000256" key="4">
    <source>
        <dbReference type="RuleBase" id="RU003495"/>
    </source>
</evidence>
<dbReference type="InterPro" id="IPR036908">
    <property type="entry name" value="RlpA-like_sf"/>
</dbReference>
<organism evidence="6 7">
    <name type="scientific">Aliterella atlantica CENA595</name>
    <dbReference type="NCBI Taxonomy" id="1618023"/>
    <lineage>
        <taxon>Bacteria</taxon>
        <taxon>Bacillati</taxon>
        <taxon>Cyanobacteriota</taxon>
        <taxon>Cyanophyceae</taxon>
        <taxon>Chroococcidiopsidales</taxon>
        <taxon>Aliterellaceae</taxon>
        <taxon>Aliterella</taxon>
    </lineage>
</organism>
<dbReference type="AlphaFoldDB" id="A0A0D8ZRA0"/>
<comment type="similarity">
    <text evidence="3 4">Belongs to the RlpA family.</text>
</comment>
<feature type="signal peptide" evidence="3">
    <location>
        <begin position="1"/>
        <end position="26"/>
    </location>
</feature>
<protein>
    <recommendedName>
        <fullName evidence="3">Probable endolytic peptidoglycan transglycosylase RlpA</fullName>
        <ecNumber evidence="3">4.2.2.-</ecNumber>
    </recommendedName>
</protein>
<dbReference type="OrthoDB" id="9779128at2"/>
<proteinExistence type="inferred from homology"/>
<reference evidence="6 7" key="1">
    <citation type="submission" date="2015-02" db="EMBL/GenBank/DDBJ databases">
        <title>Draft genome of a novel marine cyanobacterium (Chroococcales) isolated from South Atlantic Ocean.</title>
        <authorList>
            <person name="Rigonato J."/>
            <person name="Alvarenga D.O."/>
            <person name="Branco L.H."/>
            <person name="Varani A.M."/>
            <person name="Brandini F.P."/>
            <person name="Fiore M.F."/>
        </authorList>
    </citation>
    <scope>NUCLEOTIDE SEQUENCE [LARGE SCALE GENOMIC DNA]</scope>
    <source>
        <strain evidence="6 7">CENA595</strain>
    </source>
</reference>
<evidence type="ECO:0000259" key="5">
    <source>
        <dbReference type="Pfam" id="PF03330"/>
    </source>
</evidence>
<dbReference type="Pfam" id="PF03330">
    <property type="entry name" value="DPBB_1"/>
    <property type="match status" value="1"/>
</dbReference>
<dbReference type="CDD" id="cd22268">
    <property type="entry name" value="DPBB_RlpA-like"/>
    <property type="match status" value="1"/>
</dbReference>
<gene>
    <name evidence="3" type="primary">rlpA</name>
    <name evidence="6" type="ORF">UH38_15960</name>
</gene>